<reference evidence="1 2" key="1">
    <citation type="journal article" date="2024" name="BMC Genomics">
        <title>De novo assembly and annotation of Popillia japonica's genome with initial clues to its potential as an invasive pest.</title>
        <authorList>
            <person name="Cucini C."/>
            <person name="Boschi S."/>
            <person name="Funari R."/>
            <person name="Cardaioli E."/>
            <person name="Iannotti N."/>
            <person name="Marturano G."/>
            <person name="Paoli F."/>
            <person name="Bruttini M."/>
            <person name="Carapelli A."/>
            <person name="Frati F."/>
            <person name="Nardi F."/>
        </authorList>
    </citation>
    <scope>NUCLEOTIDE SEQUENCE [LARGE SCALE GENOMIC DNA]</scope>
    <source>
        <strain evidence="1">DMR45628</strain>
    </source>
</reference>
<keyword evidence="2" id="KW-1185">Reference proteome</keyword>
<accession>A0AAW1MHF2</accession>
<name>A0AAW1MHF2_POPJA</name>
<dbReference type="EMBL" id="JASPKY010000048">
    <property type="protein sequence ID" value="KAK9745524.1"/>
    <property type="molecule type" value="Genomic_DNA"/>
</dbReference>
<dbReference type="AlphaFoldDB" id="A0AAW1MHF2"/>
<evidence type="ECO:0000313" key="2">
    <source>
        <dbReference type="Proteomes" id="UP001458880"/>
    </source>
</evidence>
<sequence length="106" mass="12328">MLTVLTRFTGNRHTQFSAEPKSENWVRWSANLLRMTDRSAHRKEFFWSSEKTYPSSQANSLTLNCLKSMKKSRELPKKILNEYSQAILLGVSYDICQIKADPTKEI</sequence>
<dbReference type="Proteomes" id="UP001458880">
    <property type="component" value="Unassembled WGS sequence"/>
</dbReference>
<organism evidence="1 2">
    <name type="scientific">Popillia japonica</name>
    <name type="common">Japanese beetle</name>
    <dbReference type="NCBI Taxonomy" id="7064"/>
    <lineage>
        <taxon>Eukaryota</taxon>
        <taxon>Metazoa</taxon>
        <taxon>Ecdysozoa</taxon>
        <taxon>Arthropoda</taxon>
        <taxon>Hexapoda</taxon>
        <taxon>Insecta</taxon>
        <taxon>Pterygota</taxon>
        <taxon>Neoptera</taxon>
        <taxon>Endopterygota</taxon>
        <taxon>Coleoptera</taxon>
        <taxon>Polyphaga</taxon>
        <taxon>Scarabaeiformia</taxon>
        <taxon>Scarabaeidae</taxon>
        <taxon>Rutelinae</taxon>
        <taxon>Popillia</taxon>
    </lineage>
</organism>
<protein>
    <submittedName>
        <fullName evidence="1">Uncharacterized protein</fullName>
    </submittedName>
</protein>
<proteinExistence type="predicted"/>
<gene>
    <name evidence="1" type="ORF">QE152_g6902</name>
</gene>
<evidence type="ECO:0000313" key="1">
    <source>
        <dbReference type="EMBL" id="KAK9745524.1"/>
    </source>
</evidence>
<comment type="caution">
    <text evidence="1">The sequence shown here is derived from an EMBL/GenBank/DDBJ whole genome shotgun (WGS) entry which is preliminary data.</text>
</comment>